<proteinExistence type="predicted"/>
<name>A0A915XJY5_9BACT</name>
<organism evidence="1 2">
    <name type="scientific">Desulfolithobacter dissulfuricans</name>
    <dbReference type="NCBI Taxonomy" id="2795293"/>
    <lineage>
        <taxon>Bacteria</taxon>
        <taxon>Pseudomonadati</taxon>
        <taxon>Thermodesulfobacteriota</taxon>
        <taxon>Desulfobulbia</taxon>
        <taxon>Desulfobulbales</taxon>
        <taxon>Desulfobulbaceae</taxon>
        <taxon>Desulfolithobacter</taxon>
    </lineage>
</organism>
<sequence length="223" mass="25168">MHCLRPHTIFDLLDENEKLATIPLPGKHSLTSMLERAILTALVKLGRPETIFEFGTYIGETTTLLALNSKATVFTVDLDEITAKTPLDDFEKKNFATGRQGEKMFHGLAEAGRIKELHGDSTTMDLSRFTGQIDFILIDGGHHIDVVASDTEQAFKMLRGGKRGFIVWHDYKNPRYEITGFLDRLSRDIALYHVEETTYVFYCTVPSDLKAITTWETGGRHTT</sequence>
<reference evidence="1" key="1">
    <citation type="submission" date="2020-12" db="EMBL/GenBank/DDBJ databases">
        <title>Desulfobium dissulfuricans gen. nov., sp. nov., a novel mesophilic, sulfate-reducing bacterium isolated from a deep-sea hydrothermal vent.</title>
        <authorList>
            <person name="Hashimoto Y."/>
            <person name="Tame A."/>
            <person name="Sawayama S."/>
            <person name="Miyazaki J."/>
            <person name="Takai K."/>
            <person name="Nakagawa S."/>
        </authorList>
    </citation>
    <scope>NUCLEOTIDE SEQUENCE</scope>
    <source>
        <strain evidence="1">GF1</strain>
    </source>
</reference>
<dbReference type="Pfam" id="PF13578">
    <property type="entry name" value="Methyltransf_24"/>
    <property type="match status" value="1"/>
</dbReference>
<evidence type="ECO:0000313" key="1">
    <source>
        <dbReference type="EMBL" id="BCO08503.1"/>
    </source>
</evidence>
<dbReference type="RefSeq" id="WP_267928409.1">
    <property type="nucleotide sequence ID" value="NZ_AP024233.1"/>
</dbReference>
<accession>A0A915XJY5</accession>
<evidence type="ECO:0000313" key="2">
    <source>
        <dbReference type="Proteomes" id="UP001063350"/>
    </source>
</evidence>
<dbReference type="InterPro" id="IPR029063">
    <property type="entry name" value="SAM-dependent_MTases_sf"/>
</dbReference>
<dbReference type="EMBL" id="AP024233">
    <property type="protein sequence ID" value="BCO08503.1"/>
    <property type="molecule type" value="Genomic_DNA"/>
</dbReference>
<dbReference type="AlphaFoldDB" id="A0A915XJY5"/>
<dbReference type="KEGG" id="ddu:GF1_08790"/>
<dbReference type="SUPFAM" id="SSF53335">
    <property type="entry name" value="S-adenosyl-L-methionine-dependent methyltransferases"/>
    <property type="match status" value="1"/>
</dbReference>
<evidence type="ECO:0008006" key="3">
    <source>
        <dbReference type="Google" id="ProtNLM"/>
    </source>
</evidence>
<dbReference type="Gene3D" id="3.40.50.150">
    <property type="entry name" value="Vaccinia Virus protein VP39"/>
    <property type="match status" value="1"/>
</dbReference>
<keyword evidence="2" id="KW-1185">Reference proteome</keyword>
<gene>
    <name evidence="1" type="ORF">GF1_08790</name>
</gene>
<dbReference type="Proteomes" id="UP001063350">
    <property type="component" value="Chromosome"/>
</dbReference>
<protein>
    <recommendedName>
        <fullName evidence="3">Class I SAM-dependent methyltransferase</fullName>
    </recommendedName>
</protein>